<dbReference type="AlphaFoldDB" id="A0A2J6TNL7"/>
<keyword evidence="8" id="KW-1185">Reference proteome</keyword>
<keyword evidence="4" id="KW-0804">Transcription</keyword>
<keyword evidence="3" id="KW-0238">DNA-binding</keyword>
<feature type="domain" description="MADS-box" evidence="6">
    <location>
        <begin position="1"/>
        <end position="36"/>
    </location>
</feature>
<dbReference type="PROSITE" id="PS50066">
    <property type="entry name" value="MADS_BOX_2"/>
    <property type="match status" value="1"/>
</dbReference>
<protein>
    <recommendedName>
        <fullName evidence="6">MADS-box domain-containing protein</fullName>
    </recommendedName>
</protein>
<sequence>PKRRSERLSRRQSILVNKAYDLAEFCNADVALIIRSLRTGRYFTYYSINLASWLPTKEQI</sequence>
<dbReference type="InParanoid" id="A0A2J6TNL7"/>
<dbReference type="OrthoDB" id="1898716at2759"/>
<organism evidence="7 8">
    <name type="scientific">Hyaloscypha bicolor E</name>
    <dbReference type="NCBI Taxonomy" id="1095630"/>
    <lineage>
        <taxon>Eukaryota</taxon>
        <taxon>Fungi</taxon>
        <taxon>Dikarya</taxon>
        <taxon>Ascomycota</taxon>
        <taxon>Pezizomycotina</taxon>
        <taxon>Leotiomycetes</taxon>
        <taxon>Helotiales</taxon>
        <taxon>Hyaloscyphaceae</taxon>
        <taxon>Hyaloscypha</taxon>
        <taxon>Hyaloscypha bicolor</taxon>
    </lineage>
</organism>
<dbReference type="EMBL" id="KZ613747">
    <property type="protein sequence ID" value="PMD64615.1"/>
    <property type="molecule type" value="Genomic_DNA"/>
</dbReference>
<evidence type="ECO:0000259" key="6">
    <source>
        <dbReference type="PROSITE" id="PS50066"/>
    </source>
</evidence>
<dbReference type="Gene3D" id="3.40.1810.10">
    <property type="entry name" value="Transcription factor, MADS-box"/>
    <property type="match status" value="1"/>
</dbReference>
<evidence type="ECO:0000256" key="4">
    <source>
        <dbReference type="ARBA" id="ARBA00023163"/>
    </source>
</evidence>
<dbReference type="GO" id="GO:0045944">
    <property type="term" value="P:positive regulation of transcription by RNA polymerase II"/>
    <property type="evidence" value="ECO:0007669"/>
    <property type="project" value="UniProtKB-ARBA"/>
</dbReference>
<feature type="non-terminal residue" evidence="7">
    <location>
        <position position="1"/>
    </location>
</feature>
<name>A0A2J6TNL7_9HELO</name>
<comment type="subcellular location">
    <subcellularLocation>
        <location evidence="1">Nucleus</location>
    </subcellularLocation>
</comment>
<dbReference type="Proteomes" id="UP000235371">
    <property type="component" value="Unassembled WGS sequence"/>
</dbReference>
<gene>
    <name evidence="7" type="ORF">K444DRAFT_486786</name>
</gene>
<evidence type="ECO:0000313" key="8">
    <source>
        <dbReference type="Proteomes" id="UP000235371"/>
    </source>
</evidence>
<evidence type="ECO:0000256" key="1">
    <source>
        <dbReference type="ARBA" id="ARBA00004123"/>
    </source>
</evidence>
<dbReference type="GeneID" id="36581205"/>
<evidence type="ECO:0000256" key="3">
    <source>
        <dbReference type="ARBA" id="ARBA00023125"/>
    </source>
</evidence>
<dbReference type="InterPro" id="IPR036879">
    <property type="entry name" value="TF_MADSbox_sf"/>
</dbReference>
<dbReference type="STRING" id="1095630.A0A2J6TNL7"/>
<proteinExistence type="predicted"/>
<dbReference type="GO" id="GO:0046983">
    <property type="term" value="F:protein dimerization activity"/>
    <property type="evidence" value="ECO:0007669"/>
    <property type="project" value="InterPro"/>
</dbReference>
<evidence type="ECO:0000313" key="7">
    <source>
        <dbReference type="EMBL" id="PMD64615.1"/>
    </source>
</evidence>
<keyword evidence="5" id="KW-0539">Nucleus</keyword>
<dbReference type="Pfam" id="PF00319">
    <property type="entry name" value="SRF-TF"/>
    <property type="match status" value="1"/>
</dbReference>
<dbReference type="GO" id="GO:0005634">
    <property type="term" value="C:nucleus"/>
    <property type="evidence" value="ECO:0007669"/>
    <property type="project" value="UniProtKB-SubCell"/>
</dbReference>
<dbReference type="SUPFAM" id="SSF55455">
    <property type="entry name" value="SRF-like"/>
    <property type="match status" value="1"/>
</dbReference>
<keyword evidence="2" id="KW-0805">Transcription regulation</keyword>
<dbReference type="InterPro" id="IPR002100">
    <property type="entry name" value="TF_MADSbox"/>
</dbReference>
<evidence type="ECO:0000256" key="5">
    <source>
        <dbReference type="ARBA" id="ARBA00023242"/>
    </source>
</evidence>
<dbReference type="GO" id="GO:0003677">
    <property type="term" value="F:DNA binding"/>
    <property type="evidence" value="ECO:0007669"/>
    <property type="project" value="UniProtKB-KW"/>
</dbReference>
<accession>A0A2J6TNL7</accession>
<feature type="non-terminal residue" evidence="7">
    <location>
        <position position="60"/>
    </location>
</feature>
<evidence type="ECO:0000256" key="2">
    <source>
        <dbReference type="ARBA" id="ARBA00023015"/>
    </source>
</evidence>
<reference evidence="7 8" key="1">
    <citation type="submission" date="2016-04" db="EMBL/GenBank/DDBJ databases">
        <title>A degradative enzymes factory behind the ericoid mycorrhizal symbiosis.</title>
        <authorList>
            <consortium name="DOE Joint Genome Institute"/>
            <person name="Martino E."/>
            <person name="Morin E."/>
            <person name="Grelet G."/>
            <person name="Kuo A."/>
            <person name="Kohler A."/>
            <person name="Daghino S."/>
            <person name="Barry K."/>
            <person name="Choi C."/>
            <person name="Cichocki N."/>
            <person name="Clum A."/>
            <person name="Copeland A."/>
            <person name="Hainaut M."/>
            <person name="Haridas S."/>
            <person name="Labutti K."/>
            <person name="Lindquist E."/>
            <person name="Lipzen A."/>
            <person name="Khouja H.-R."/>
            <person name="Murat C."/>
            <person name="Ohm R."/>
            <person name="Olson A."/>
            <person name="Spatafora J."/>
            <person name="Veneault-Fourrey C."/>
            <person name="Henrissat B."/>
            <person name="Grigoriev I."/>
            <person name="Martin F."/>
            <person name="Perotto S."/>
        </authorList>
    </citation>
    <scope>NUCLEOTIDE SEQUENCE [LARGE SCALE GENOMIC DNA]</scope>
    <source>
        <strain evidence="7 8">E</strain>
    </source>
</reference>
<dbReference type="RefSeq" id="XP_024741519.1">
    <property type="nucleotide sequence ID" value="XM_024873125.1"/>
</dbReference>